<dbReference type="Proteomes" id="UP000325030">
    <property type="component" value="Chromosome"/>
</dbReference>
<protein>
    <submittedName>
        <fullName evidence="2">Uncharacterized protein</fullName>
    </submittedName>
</protein>
<proteinExistence type="predicted"/>
<dbReference type="AlphaFoldDB" id="A0A510E6T5"/>
<organism evidence="2 3">
    <name type="scientific">Sulfuracidifex tepidarius</name>
    <dbReference type="NCBI Taxonomy" id="1294262"/>
    <lineage>
        <taxon>Archaea</taxon>
        <taxon>Thermoproteota</taxon>
        <taxon>Thermoprotei</taxon>
        <taxon>Sulfolobales</taxon>
        <taxon>Sulfolobaceae</taxon>
        <taxon>Sulfuracidifex</taxon>
    </lineage>
</organism>
<evidence type="ECO:0000313" key="2">
    <source>
        <dbReference type="EMBL" id="BBG27748.1"/>
    </source>
</evidence>
<name>A0A510E6T5_9CREN</name>
<feature type="transmembrane region" description="Helical" evidence="1">
    <location>
        <begin position="21"/>
        <end position="42"/>
    </location>
</feature>
<evidence type="ECO:0000313" key="3">
    <source>
        <dbReference type="Proteomes" id="UP000325030"/>
    </source>
</evidence>
<feature type="transmembrane region" description="Helical" evidence="1">
    <location>
        <begin position="87"/>
        <end position="108"/>
    </location>
</feature>
<sequence>MRGVEKLVFIYELGNLVKSKYIILFPVLYLGLFLGFIGIFGAHEPFSFWFPLLYFFAAFAISGGLSRKVTISSPAIYYLSSYGRTRSYNLISVYLLVYIILTLFIFVADFASSELTLFSYCPLGGRRKCPLTSTFCFSCVFVRKHSGNSYRVGDG</sequence>
<keyword evidence="1" id="KW-1133">Transmembrane helix</keyword>
<accession>A0A510E6T5</accession>
<keyword evidence="1" id="KW-0472">Membrane</keyword>
<dbReference type="EMBL" id="AP018930">
    <property type="protein sequence ID" value="BBG27748.1"/>
    <property type="molecule type" value="Genomic_DNA"/>
</dbReference>
<keyword evidence="1" id="KW-0812">Transmembrane</keyword>
<gene>
    <name evidence="2" type="ORF">IC007_2302</name>
</gene>
<feature type="transmembrane region" description="Helical" evidence="1">
    <location>
        <begin position="48"/>
        <end position="66"/>
    </location>
</feature>
<evidence type="ECO:0000256" key="1">
    <source>
        <dbReference type="SAM" id="Phobius"/>
    </source>
</evidence>
<reference evidence="3" key="1">
    <citation type="submission" date="2018-09" db="EMBL/GenBank/DDBJ databases">
        <title>Complete Genome Sequencing of Sulfolobus sp. JCM 16834.</title>
        <authorList>
            <person name="Kato S."/>
            <person name="Itoh T."/>
            <person name="Ohkuma M."/>
        </authorList>
    </citation>
    <scope>NUCLEOTIDE SEQUENCE [LARGE SCALE GENOMIC DNA]</scope>
    <source>
        <strain evidence="3">IC-007</strain>
    </source>
</reference>